<keyword evidence="6" id="KW-0170">Cobalt</keyword>
<keyword evidence="5" id="KW-0456">Lyase</keyword>
<dbReference type="SUPFAM" id="SSF56796">
    <property type="entry name" value="Dehydroquinate synthase-like"/>
    <property type="match status" value="1"/>
</dbReference>
<dbReference type="Proteomes" id="UP000462621">
    <property type="component" value="Unassembled WGS sequence"/>
</dbReference>
<evidence type="ECO:0000256" key="1">
    <source>
        <dbReference type="ARBA" id="ARBA00001911"/>
    </source>
</evidence>
<evidence type="ECO:0000259" key="7">
    <source>
        <dbReference type="Pfam" id="PF01761"/>
    </source>
</evidence>
<dbReference type="PIRSF" id="PIRSF001455">
    <property type="entry name" value="DHQ_synth"/>
    <property type="match status" value="1"/>
</dbReference>
<evidence type="ECO:0000256" key="3">
    <source>
        <dbReference type="ARBA" id="ARBA00022723"/>
    </source>
</evidence>
<dbReference type="CDD" id="cd08195">
    <property type="entry name" value="DHQS"/>
    <property type="match status" value="1"/>
</dbReference>
<dbReference type="InterPro" id="IPR030960">
    <property type="entry name" value="DHQS/DOIS_N"/>
</dbReference>
<dbReference type="InterPro" id="IPR050071">
    <property type="entry name" value="Dehydroquinate_synthase"/>
</dbReference>
<dbReference type="AlphaFoldDB" id="A0A7X4RWW4"/>
<dbReference type="Pfam" id="PF01761">
    <property type="entry name" value="DHQ_synthase"/>
    <property type="match status" value="1"/>
</dbReference>
<evidence type="ECO:0000313" key="10">
    <source>
        <dbReference type="Proteomes" id="UP000462621"/>
    </source>
</evidence>
<dbReference type="Gene3D" id="1.20.1090.10">
    <property type="entry name" value="Dehydroquinate synthase-like - alpha domain"/>
    <property type="match status" value="1"/>
</dbReference>
<feature type="domain" description="3-dehydroquinate synthase N-terminal" evidence="7">
    <location>
        <begin position="66"/>
        <end position="174"/>
    </location>
</feature>
<dbReference type="PANTHER" id="PTHR43622:SF1">
    <property type="entry name" value="3-DEHYDROQUINATE SYNTHASE"/>
    <property type="match status" value="1"/>
</dbReference>
<comment type="cofactor">
    <cofactor evidence="1">
        <name>NAD(+)</name>
        <dbReference type="ChEBI" id="CHEBI:57540"/>
    </cofactor>
</comment>
<dbReference type="InterPro" id="IPR030963">
    <property type="entry name" value="DHQ_synth_fam"/>
</dbReference>
<sequence>MEGSVMSEFMTVKSMFREYKVLFEPCFFSLRNEIKESDFVIIDSNIARSYPEVVSIIENNNKFLFVADEEAKSYTSISQVFDSIISSGFSKTDKIVAIGGGVTQDIAGFVSSLLYRGVEWYFYPTNLLTQCDSCIGSKTSINFGKFKNQLGGFYPPSKIVIDTNFLETLSGKDISSGIGEMLHYFLIDGYENHSKLLEELKEARVSKDILVQLIKRSLRIKKKMIEVDEFDRGPRNIFNYGHSFGHAIESVTNFVVPHGIAVAFGMDLANLISVQQGYLSIENRNKYRELFHEVFSSFSLPEIDVDLFVKALSRDKKNEGINIKVILTRGLKKMFKTTLEIDEKSLSLFHEFFESKLYKDAI</sequence>
<dbReference type="Pfam" id="PF24621">
    <property type="entry name" value="DHQS_C"/>
    <property type="match status" value="1"/>
</dbReference>
<name>A0A7X4RWW4_9VIBR</name>
<dbReference type="NCBIfam" id="TIGR04425">
    <property type="entry name" value="P_lya_rel_AroB"/>
    <property type="match status" value="1"/>
</dbReference>
<keyword evidence="3" id="KW-0479">Metal-binding</keyword>
<dbReference type="InterPro" id="IPR056179">
    <property type="entry name" value="DHQS_C"/>
</dbReference>
<feature type="domain" description="3-dehydroquinate synthase C-terminal" evidence="8">
    <location>
        <begin position="177"/>
        <end position="318"/>
    </location>
</feature>
<protein>
    <submittedName>
        <fullName evidence="9">3-dehydroquinate synthase</fullName>
    </submittedName>
</protein>
<organism evidence="9 10">
    <name type="scientific">Vibrio eleionomae</name>
    <dbReference type="NCBI Taxonomy" id="2653505"/>
    <lineage>
        <taxon>Bacteria</taxon>
        <taxon>Pseudomonadati</taxon>
        <taxon>Pseudomonadota</taxon>
        <taxon>Gammaproteobacteria</taxon>
        <taxon>Vibrionales</taxon>
        <taxon>Vibrionaceae</taxon>
        <taxon>Vibrio</taxon>
    </lineage>
</organism>
<evidence type="ECO:0000259" key="8">
    <source>
        <dbReference type="Pfam" id="PF24621"/>
    </source>
</evidence>
<comment type="cofactor">
    <cofactor evidence="2">
        <name>Co(2+)</name>
        <dbReference type="ChEBI" id="CHEBI:48828"/>
    </cofactor>
</comment>
<reference evidence="9 10" key="1">
    <citation type="submission" date="2019-10" db="EMBL/GenBank/DDBJ databases">
        <title>Vibrio sp. nov. isolated from a shrimp pond.</title>
        <authorList>
            <person name="Gomez-Gil B."/>
            <person name="Enciso-Ibarra J."/>
            <person name="Enciso-Ibarra K."/>
            <person name="Bolan-Mejia C."/>
        </authorList>
    </citation>
    <scope>NUCLEOTIDE SEQUENCE [LARGE SCALE GENOMIC DNA]</scope>
    <source>
        <strain evidence="9 10">CAIM 722</strain>
    </source>
</reference>
<evidence type="ECO:0000256" key="6">
    <source>
        <dbReference type="ARBA" id="ARBA00023285"/>
    </source>
</evidence>
<gene>
    <name evidence="9" type="ORF">F9817_21685</name>
</gene>
<keyword evidence="10" id="KW-1185">Reference proteome</keyword>
<dbReference type="GO" id="GO:0046872">
    <property type="term" value="F:metal ion binding"/>
    <property type="evidence" value="ECO:0007669"/>
    <property type="project" value="UniProtKB-KW"/>
</dbReference>
<dbReference type="GO" id="GO:0009073">
    <property type="term" value="P:aromatic amino acid family biosynthetic process"/>
    <property type="evidence" value="ECO:0007669"/>
    <property type="project" value="InterPro"/>
</dbReference>
<dbReference type="EMBL" id="WEKT01000072">
    <property type="protein sequence ID" value="MZI95800.1"/>
    <property type="molecule type" value="Genomic_DNA"/>
</dbReference>
<dbReference type="Gene3D" id="3.40.50.1970">
    <property type="match status" value="1"/>
</dbReference>
<dbReference type="GO" id="GO:0003856">
    <property type="term" value="F:3-dehydroquinate synthase activity"/>
    <property type="evidence" value="ECO:0007669"/>
    <property type="project" value="TreeGrafter"/>
</dbReference>
<evidence type="ECO:0000313" key="9">
    <source>
        <dbReference type="EMBL" id="MZI95800.1"/>
    </source>
</evidence>
<comment type="caution">
    <text evidence="9">The sequence shown here is derived from an EMBL/GenBank/DDBJ whole genome shotgun (WGS) entry which is preliminary data.</text>
</comment>
<evidence type="ECO:0000256" key="4">
    <source>
        <dbReference type="ARBA" id="ARBA00023027"/>
    </source>
</evidence>
<proteinExistence type="predicted"/>
<evidence type="ECO:0000256" key="5">
    <source>
        <dbReference type="ARBA" id="ARBA00023239"/>
    </source>
</evidence>
<keyword evidence="4" id="KW-0520">NAD</keyword>
<evidence type="ECO:0000256" key="2">
    <source>
        <dbReference type="ARBA" id="ARBA00001941"/>
    </source>
</evidence>
<accession>A0A7X4RWW4</accession>
<dbReference type="PANTHER" id="PTHR43622">
    <property type="entry name" value="3-DEHYDROQUINATE SYNTHASE"/>
    <property type="match status" value="1"/>
</dbReference>
<dbReference type="InterPro" id="IPR030957">
    <property type="entry name" value="Put_AroB"/>
</dbReference>